<dbReference type="EMBL" id="PKPP01002027">
    <property type="protein sequence ID" value="PWA78159.1"/>
    <property type="molecule type" value="Genomic_DNA"/>
</dbReference>
<dbReference type="SMART" id="SM00535">
    <property type="entry name" value="RIBOc"/>
    <property type="match status" value="1"/>
</dbReference>
<evidence type="ECO:0000313" key="3">
    <source>
        <dbReference type="EMBL" id="PWA78159.1"/>
    </source>
</evidence>
<dbReference type="STRING" id="35608.A0A2U1NXC1"/>
<dbReference type="Pfam" id="PF14622">
    <property type="entry name" value="Ribonucleas_3_3"/>
    <property type="match status" value="1"/>
</dbReference>
<evidence type="ECO:0000259" key="2">
    <source>
        <dbReference type="PROSITE" id="PS50142"/>
    </source>
</evidence>
<feature type="domain" description="RNase III" evidence="2">
    <location>
        <begin position="182"/>
        <end position="289"/>
    </location>
</feature>
<dbReference type="OrthoDB" id="1925749at2759"/>
<dbReference type="Gene3D" id="1.10.1520.10">
    <property type="entry name" value="Ribonuclease III domain"/>
    <property type="match status" value="2"/>
</dbReference>
<feature type="signal peptide" evidence="1">
    <location>
        <begin position="1"/>
        <end position="30"/>
    </location>
</feature>
<dbReference type="PROSITE" id="PS50142">
    <property type="entry name" value="RNASE_3_2"/>
    <property type="match status" value="2"/>
</dbReference>
<evidence type="ECO:0000313" key="4">
    <source>
        <dbReference type="Proteomes" id="UP000245207"/>
    </source>
</evidence>
<dbReference type="InterPro" id="IPR000999">
    <property type="entry name" value="RNase_III_dom"/>
</dbReference>
<dbReference type="SUPFAM" id="SSF69065">
    <property type="entry name" value="RNase III domain-like"/>
    <property type="match status" value="2"/>
</dbReference>
<dbReference type="SMR" id="A0A2U1NXC1"/>
<accession>A0A2U1NXC1</accession>
<organism evidence="3 4">
    <name type="scientific">Artemisia annua</name>
    <name type="common">Sweet wormwood</name>
    <dbReference type="NCBI Taxonomy" id="35608"/>
    <lineage>
        <taxon>Eukaryota</taxon>
        <taxon>Viridiplantae</taxon>
        <taxon>Streptophyta</taxon>
        <taxon>Embryophyta</taxon>
        <taxon>Tracheophyta</taxon>
        <taxon>Spermatophyta</taxon>
        <taxon>Magnoliopsida</taxon>
        <taxon>eudicotyledons</taxon>
        <taxon>Gunneridae</taxon>
        <taxon>Pentapetalae</taxon>
        <taxon>asterids</taxon>
        <taxon>campanulids</taxon>
        <taxon>Asterales</taxon>
        <taxon>Asteraceae</taxon>
        <taxon>Asteroideae</taxon>
        <taxon>Anthemideae</taxon>
        <taxon>Artemisiinae</taxon>
        <taxon>Artemisia</taxon>
    </lineage>
</organism>
<dbReference type="InterPro" id="IPR036389">
    <property type="entry name" value="RNase_III_sf"/>
</dbReference>
<reference evidence="3 4" key="1">
    <citation type="journal article" date="2018" name="Mol. Plant">
        <title>The genome of Artemisia annua provides insight into the evolution of Asteraceae family and artemisinin biosynthesis.</title>
        <authorList>
            <person name="Shen Q."/>
            <person name="Zhang L."/>
            <person name="Liao Z."/>
            <person name="Wang S."/>
            <person name="Yan T."/>
            <person name="Shi P."/>
            <person name="Liu M."/>
            <person name="Fu X."/>
            <person name="Pan Q."/>
            <person name="Wang Y."/>
            <person name="Lv Z."/>
            <person name="Lu X."/>
            <person name="Zhang F."/>
            <person name="Jiang W."/>
            <person name="Ma Y."/>
            <person name="Chen M."/>
            <person name="Hao X."/>
            <person name="Li L."/>
            <person name="Tang Y."/>
            <person name="Lv G."/>
            <person name="Zhou Y."/>
            <person name="Sun X."/>
            <person name="Brodelius P.E."/>
            <person name="Rose J.K.C."/>
            <person name="Tang K."/>
        </authorList>
    </citation>
    <scope>NUCLEOTIDE SEQUENCE [LARGE SCALE GENOMIC DNA]</scope>
    <source>
        <strain evidence="4">cv. Huhao1</strain>
        <tissue evidence="3">Leaf</tissue>
    </source>
</reference>
<feature type="domain" description="RNase III" evidence="2">
    <location>
        <begin position="46"/>
        <end position="160"/>
    </location>
</feature>
<evidence type="ECO:0000256" key="1">
    <source>
        <dbReference type="SAM" id="SignalP"/>
    </source>
</evidence>
<keyword evidence="4" id="KW-1185">Reference proteome</keyword>
<protein>
    <submittedName>
        <fullName evidence="3">Ribonuclease III domain-containing protein</fullName>
    </submittedName>
</protein>
<comment type="caution">
    <text evidence="3">The sequence shown here is derived from an EMBL/GenBank/DDBJ whole genome shotgun (WGS) entry which is preliminary data.</text>
</comment>
<dbReference type="GO" id="GO:0006396">
    <property type="term" value="P:RNA processing"/>
    <property type="evidence" value="ECO:0007669"/>
    <property type="project" value="InterPro"/>
</dbReference>
<dbReference type="GO" id="GO:0004525">
    <property type="term" value="F:ribonuclease III activity"/>
    <property type="evidence" value="ECO:0007669"/>
    <property type="project" value="InterPro"/>
</dbReference>
<sequence>MQLRSNIPLCFILAVVITASVLFSSPTVSAQPHSSLPNSGSFSDALDMVQMTLQYRFKKIEFLRIALTHSSYSAENNKVFSILGNKVMKITLVLQSLKKDLDISPDDLNDKISKFHSSCAAYGMFLKDVVRVSSTTDSSASSVVCGALRAIFGAIALDNGEFADAINVFLVLQRFNGEIMPYYFKNLELGYRSVVHSSYSEKNNKAMSILGESIIEAAVTLKALAKNVDLSKKDLNHYISLVSDVDSCAHDGRLLKPMILVSENIDPSTSSIVCGAYRAFVGAIVLDKGKPDDGVGWYWDRYGHSGIGKADELYM</sequence>
<name>A0A2U1NXC1_ARTAN</name>
<dbReference type="Proteomes" id="UP000245207">
    <property type="component" value="Unassembled WGS sequence"/>
</dbReference>
<keyword evidence="1" id="KW-0732">Signal</keyword>
<feature type="chain" id="PRO_5015551401" evidence="1">
    <location>
        <begin position="31"/>
        <end position="315"/>
    </location>
</feature>
<proteinExistence type="predicted"/>
<dbReference type="AlphaFoldDB" id="A0A2U1NXC1"/>
<gene>
    <name evidence="3" type="ORF">CTI12_AA213660</name>
</gene>